<dbReference type="Pfam" id="PF08877">
    <property type="entry name" value="MepB-like"/>
    <property type="match status" value="1"/>
</dbReference>
<evidence type="ECO:0008006" key="4">
    <source>
        <dbReference type="Google" id="ProtNLM"/>
    </source>
</evidence>
<name>A0ABW8N2F3_9MICC</name>
<sequence>MNFLAFQRFAIHQASPDDTQPVVRSEEQNGDYESGVVQVSGQWWRIRTARITPTKPGAFVAVWKRDEHGATRPFTAAESLAGLIVFVQDLVEGAERFGMFRFTPEQLVSLGYVSSSSKPGKRGFRVYPSWCTELNPQAQRTQRGQAPAFVEFPSTAASRPTPTGTDSR</sequence>
<dbReference type="InterPro" id="IPR011235">
    <property type="entry name" value="MepB-like"/>
</dbReference>
<accession>A0ABW8N2F3</accession>
<feature type="region of interest" description="Disordered" evidence="1">
    <location>
        <begin position="137"/>
        <end position="168"/>
    </location>
</feature>
<comment type="caution">
    <text evidence="2">The sequence shown here is derived from an EMBL/GenBank/DDBJ whole genome shotgun (WGS) entry which is preliminary data.</text>
</comment>
<dbReference type="Gene3D" id="3.40.1350.140">
    <property type="entry name" value="MepB-like"/>
    <property type="match status" value="1"/>
</dbReference>
<proteinExistence type="predicted"/>
<organism evidence="2 3">
    <name type="scientific">Paenarthrobacter histidinolovorans</name>
    <dbReference type="NCBI Taxonomy" id="43664"/>
    <lineage>
        <taxon>Bacteria</taxon>
        <taxon>Bacillati</taxon>
        <taxon>Actinomycetota</taxon>
        <taxon>Actinomycetes</taxon>
        <taxon>Micrococcales</taxon>
        <taxon>Micrococcaceae</taxon>
        <taxon>Paenarthrobacter</taxon>
    </lineage>
</organism>
<gene>
    <name evidence="2" type="ORF">ABIA52_000054</name>
</gene>
<dbReference type="InterPro" id="IPR038231">
    <property type="entry name" value="MepB-like_sf"/>
</dbReference>
<reference evidence="2 3" key="1">
    <citation type="submission" date="2024-10" db="EMBL/GenBank/DDBJ databases">
        <title>Novel secondary metabolite-producing bacteria for plant disease control.</title>
        <authorList>
            <person name="Chevrette M."/>
        </authorList>
    </citation>
    <scope>NUCLEOTIDE SEQUENCE [LARGE SCALE GENOMIC DNA]</scope>
    <source>
        <strain evidence="2 3">J30 TE3557</strain>
    </source>
</reference>
<evidence type="ECO:0000313" key="3">
    <source>
        <dbReference type="Proteomes" id="UP001620520"/>
    </source>
</evidence>
<feature type="compositionally biased region" description="Polar residues" evidence="1">
    <location>
        <begin position="155"/>
        <end position="168"/>
    </location>
</feature>
<evidence type="ECO:0000256" key="1">
    <source>
        <dbReference type="SAM" id="MobiDB-lite"/>
    </source>
</evidence>
<dbReference type="RefSeq" id="WP_404593156.1">
    <property type="nucleotide sequence ID" value="NZ_JBIYEW010000002.1"/>
</dbReference>
<dbReference type="Proteomes" id="UP001620520">
    <property type="component" value="Unassembled WGS sequence"/>
</dbReference>
<keyword evidence="3" id="KW-1185">Reference proteome</keyword>
<evidence type="ECO:0000313" key="2">
    <source>
        <dbReference type="EMBL" id="MFK4637165.1"/>
    </source>
</evidence>
<dbReference type="EMBL" id="JBIYEW010000002">
    <property type="protein sequence ID" value="MFK4637165.1"/>
    <property type="molecule type" value="Genomic_DNA"/>
</dbReference>
<protein>
    <recommendedName>
        <fullName evidence="4">Metallopeptidase</fullName>
    </recommendedName>
</protein>